<keyword evidence="1" id="KW-0472">Membrane</keyword>
<evidence type="ECO:0000313" key="2">
    <source>
        <dbReference type="EMBL" id="SFK58287.1"/>
    </source>
</evidence>
<reference evidence="3" key="1">
    <citation type="submission" date="2016-10" db="EMBL/GenBank/DDBJ databases">
        <authorList>
            <person name="Varghese N."/>
            <person name="Submissions S."/>
        </authorList>
    </citation>
    <scope>NUCLEOTIDE SEQUENCE [LARGE SCALE GENOMIC DNA]</scope>
    <source>
        <strain evidence="3">PL19</strain>
    </source>
</reference>
<evidence type="ECO:0000313" key="3">
    <source>
        <dbReference type="Proteomes" id="UP000198928"/>
    </source>
</evidence>
<proteinExistence type="predicted"/>
<feature type="transmembrane region" description="Helical" evidence="1">
    <location>
        <begin position="62"/>
        <end position="82"/>
    </location>
</feature>
<feature type="transmembrane region" description="Helical" evidence="1">
    <location>
        <begin position="20"/>
        <end position="42"/>
    </location>
</feature>
<dbReference type="InterPro" id="IPR045924">
    <property type="entry name" value="DUF6343"/>
</dbReference>
<name>A0A1I4AQS1_9ACTN</name>
<dbReference type="AlphaFoldDB" id="A0A1I4AQS1"/>
<gene>
    <name evidence="2" type="ORF">SAMN05192584_10775</name>
</gene>
<dbReference type="EMBL" id="FOSG01000007">
    <property type="protein sequence ID" value="SFK58287.1"/>
    <property type="molecule type" value="Genomic_DNA"/>
</dbReference>
<evidence type="ECO:0000256" key="1">
    <source>
        <dbReference type="SAM" id="Phobius"/>
    </source>
</evidence>
<accession>A0A1I4AQS1</accession>
<dbReference type="Proteomes" id="UP000198928">
    <property type="component" value="Unassembled WGS sequence"/>
</dbReference>
<sequence>MRIPGRSRTGTEPVTARSPLGLRLLLSVVYIPVFLAGTVFFALWAADSGPGDAPSADSLRTIAWICAALTLVGVIDLIVVLVRRRRERAAIGGGGGRRGP</sequence>
<keyword evidence="1" id="KW-1133">Transmembrane helix</keyword>
<dbReference type="Pfam" id="PF19870">
    <property type="entry name" value="DUF6343"/>
    <property type="match status" value="1"/>
</dbReference>
<dbReference type="RefSeq" id="WP_175540979.1">
    <property type="nucleotide sequence ID" value="NZ_FOSG01000007.1"/>
</dbReference>
<keyword evidence="1" id="KW-0812">Transmembrane</keyword>
<protein>
    <submittedName>
        <fullName evidence="2">Uncharacterized protein</fullName>
    </submittedName>
</protein>
<keyword evidence="3" id="KW-1185">Reference proteome</keyword>
<organism evidence="2 3">
    <name type="scientific">Streptomyces pini</name>
    <dbReference type="NCBI Taxonomy" id="1520580"/>
    <lineage>
        <taxon>Bacteria</taxon>
        <taxon>Bacillati</taxon>
        <taxon>Actinomycetota</taxon>
        <taxon>Actinomycetes</taxon>
        <taxon>Kitasatosporales</taxon>
        <taxon>Streptomycetaceae</taxon>
        <taxon>Streptomyces</taxon>
    </lineage>
</organism>